<evidence type="ECO:0000313" key="1">
    <source>
        <dbReference type="EMBL" id="KZR96710.1"/>
    </source>
</evidence>
<evidence type="ECO:0000313" key="2">
    <source>
        <dbReference type="Proteomes" id="UP000076858"/>
    </source>
</evidence>
<sequence length="92" mass="10378">MPLSSCSRRSTIPRLLSRVISLPMLSSNSLRPNRFLWLSNSTTKVPKRSLVVRSRITCLSSLARVMPMPIKSPKLPVMLPSFSRARLVPKVF</sequence>
<organism evidence="1 2">
    <name type="scientific">Daphnia magna</name>
    <dbReference type="NCBI Taxonomy" id="35525"/>
    <lineage>
        <taxon>Eukaryota</taxon>
        <taxon>Metazoa</taxon>
        <taxon>Ecdysozoa</taxon>
        <taxon>Arthropoda</taxon>
        <taxon>Crustacea</taxon>
        <taxon>Branchiopoda</taxon>
        <taxon>Diplostraca</taxon>
        <taxon>Cladocera</taxon>
        <taxon>Anomopoda</taxon>
        <taxon>Daphniidae</taxon>
        <taxon>Daphnia</taxon>
    </lineage>
</organism>
<keyword evidence="1" id="KW-0413">Isomerase</keyword>
<dbReference type="Proteomes" id="UP000076858">
    <property type="component" value="Unassembled WGS sequence"/>
</dbReference>
<name>A0A162BS06_9CRUS</name>
<dbReference type="AlphaFoldDB" id="A0A162BS06"/>
<dbReference type="GO" id="GO:0016853">
    <property type="term" value="F:isomerase activity"/>
    <property type="evidence" value="ECO:0007669"/>
    <property type="project" value="UniProtKB-KW"/>
</dbReference>
<keyword evidence="2" id="KW-1185">Reference proteome</keyword>
<proteinExistence type="predicted"/>
<comment type="caution">
    <text evidence="1">The sequence shown here is derived from an EMBL/GenBank/DDBJ whole genome shotgun (WGS) entry which is preliminary data.</text>
</comment>
<reference evidence="1 2" key="1">
    <citation type="submission" date="2016-03" db="EMBL/GenBank/DDBJ databases">
        <title>EvidentialGene: Evidence-directed Construction of Genes on Genomes.</title>
        <authorList>
            <person name="Gilbert D.G."/>
            <person name="Choi J.-H."/>
            <person name="Mockaitis K."/>
            <person name="Colbourne J."/>
            <person name="Pfrender M."/>
        </authorList>
    </citation>
    <scope>NUCLEOTIDE SEQUENCE [LARGE SCALE GENOMIC DNA]</scope>
    <source>
        <strain evidence="1 2">Xinb3</strain>
        <tissue evidence="1">Complete organism</tissue>
    </source>
</reference>
<protein>
    <submittedName>
        <fullName evidence="1">Protein disulfide-isomerase</fullName>
    </submittedName>
</protein>
<accession>A0A162BS06</accession>
<gene>
    <name evidence="1" type="ORF">APZ42_008800</name>
</gene>
<dbReference type="EMBL" id="LRGB01023953">
    <property type="protein sequence ID" value="KZR96710.1"/>
    <property type="molecule type" value="Genomic_DNA"/>
</dbReference>